<proteinExistence type="predicted"/>
<dbReference type="AlphaFoldDB" id="A0AA45WR30"/>
<comment type="caution">
    <text evidence="2">The sequence shown here is derived from an EMBL/GenBank/DDBJ whole genome shotgun (WGS) entry which is preliminary data.</text>
</comment>
<feature type="region of interest" description="Disordered" evidence="1">
    <location>
        <begin position="9"/>
        <end position="32"/>
    </location>
</feature>
<protein>
    <submittedName>
        <fullName evidence="2">Uncharacterized protein</fullName>
    </submittedName>
</protein>
<reference evidence="2" key="1">
    <citation type="submission" date="2017-05" db="EMBL/GenBank/DDBJ databases">
        <authorList>
            <person name="Varghese N."/>
            <person name="Submissions S."/>
        </authorList>
    </citation>
    <scope>NUCLEOTIDE SEQUENCE</scope>
    <source>
        <strain evidence="2">DSM 45262</strain>
    </source>
</reference>
<name>A0AA45WR30_9BACL</name>
<sequence length="473" mass="54586">MDSFFYRRRSPKQKRGRIVPPSPRIPARAHRKHPVKEANRRLFIPNGKHSFFLTVPASQNEWRPDGNYTWQREEQIRWMAWLQAVFTRTKLHVFKETTAYQITCADGTSIPLNHFIHKIDNPNLPAASGKLITLIGQVTRIHNTRNTHHLTLSGNHANQSCELILSRFTHAETAIRQLQGRWIACCGYLHTQENQRQMNIHSLPHQLTLLSGDPSITLPLPRIQPDAITQAMMRHTPYKPLTHSRVRHTYATGWRSLVSDLNQDIRALKGKLAQLQKLGASTEHEWRKQQAKYKASKGKWNPQASLSVWSKLGLTCMRKNACHERDQAFFHTFAHEILSLSRKRRSVQEKIEILKVQLARKEAEWIELNKLTWLEKDFVPPADAILHLLPLTSQTVAIVATCVTVTAEQISLRSELYVYKYHGDVPCPCAKLSGPSVKLTHSSFPAQLQSYWSKVQAQLRRYQFPEPQHKRVL</sequence>
<evidence type="ECO:0000313" key="2">
    <source>
        <dbReference type="EMBL" id="SMP29393.1"/>
    </source>
</evidence>
<evidence type="ECO:0000313" key="3">
    <source>
        <dbReference type="Proteomes" id="UP001157946"/>
    </source>
</evidence>
<organism evidence="2 3">
    <name type="scientific">Laceyella tengchongensis</name>
    <dbReference type="NCBI Taxonomy" id="574699"/>
    <lineage>
        <taxon>Bacteria</taxon>
        <taxon>Bacillati</taxon>
        <taxon>Bacillota</taxon>
        <taxon>Bacilli</taxon>
        <taxon>Bacillales</taxon>
        <taxon>Thermoactinomycetaceae</taxon>
        <taxon>Laceyella</taxon>
    </lineage>
</organism>
<gene>
    <name evidence="2" type="ORF">SAMN06265361_106164</name>
</gene>
<dbReference type="Proteomes" id="UP001157946">
    <property type="component" value="Unassembled WGS sequence"/>
</dbReference>
<accession>A0AA45WR30</accession>
<keyword evidence="3" id="KW-1185">Reference proteome</keyword>
<evidence type="ECO:0000256" key="1">
    <source>
        <dbReference type="SAM" id="MobiDB-lite"/>
    </source>
</evidence>
<dbReference type="EMBL" id="FXTU01000006">
    <property type="protein sequence ID" value="SMP29393.1"/>
    <property type="molecule type" value="Genomic_DNA"/>
</dbReference>